<dbReference type="RefSeq" id="WP_252586099.1">
    <property type="nucleotide sequence ID" value="NZ_JAMWYS010000009.1"/>
</dbReference>
<dbReference type="Proteomes" id="UP001155182">
    <property type="component" value="Unassembled WGS sequence"/>
</dbReference>
<organism evidence="1 2">
    <name type="scientific">Solitalea agri</name>
    <dbReference type="NCBI Taxonomy" id="2953739"/>
    <lineage>
        <taxon>Bacteria</taxon>
        <taxon>Pseudomonadati</taxon>
        <taxon>Bacteroidota</taxon>
        <taxon>Sphingobacteriia</taxon>
        <taxon>Sphingobacteriales</taxon>
        <taxon>Sphingobacteriaceae</taxon>
        <taxon>Solitalea</taxon>
    </lineage>
</organism>
<comment type="caution">
    <text evidence="1">The sequence shown here is derived from an EMBL/GenBank/DDBJ whole genome shotgun (WGS) entry which is preliminary data.</text>
</comment>
<sequence length="230" mass="24696">MKTKLSFLALITLALISCKKEEDKASSFSYQIKASNTANSLTSSSTKEVNSATKAVNGAPTINFTAGSLLVSEVNFNAEKDEPEGQNEDNTEMDFEFKGPIQVDLFGASQSFGNVKVIAGAYEDIYVSIKAKNLALSGTYGTTPVEILANGEVEFEGQYGKFLVNEDIDYLGLIHMNLGLLTANISTTELDNATKTNGKIVISSTSNQAIYAKMLANLAALAEVNFENED</sequence>
<proteinExistence type="predicted"/>
<gene>
    <name evidence="1" type="ORF">NF867_03185</name>
</gene>
<dbReference type="PROSITE" id="PS51257">
    <property type="entry name" value="PROKAR_LIPOPROTEIN"/>
    <property type="match status" value="1"/>
</dbReference>
<dbReference type="EMBL" id="JAMWYS010000009">
    <property type="protein sequence ID" value="MCO4291863.1"/>
    <property type="molecule type" value="Genomic_DNA"/>
</dbReference>
<reference evidence="1" key="1">
    <citation type="submission" date="2022-06" db="EMBL/GenBank/DDBJ databases">
        <title>Solitalea sp. MAHUQ-68 isolated from rhizospheric soil.</title>
        <authorList>
            <person name="Huq M.A."/>
        </authorList>
    </citation>
    <scope>NUCLEOTIDE SEQUENCE</scope>
    <source>
        <strain evidence="1">MAHUQ-68</strain>
    </source>
</reference>
<protein>
    <recommendedName>
        <fullName evidence="3">DUF4382 domain-containing protein</fullName>
    </recommendedName>
</protein>
<accession>A0A9X2JBB9</accession>
<keyword evidence="2" id="KW-1185">Reference proteome</keyword>
<evidence type="ECO:0000313" key="1">
    <source>
        <dbReference type="EMBL" id="MCO4291863.1"/>
    </source>
</evidence>
<name>A0A9X2JBB9_9SPHI</name>
<evidence type="ECO:0000313" key="2">
    <source>
        <dbReference type="Proteomes" id="UP001155182"/>
    </source>
</evidence>
<evidence type="ECO:0008006" key="3">
    <source>
        <dbReference type="Google" id="ProtNLM"/>
    </source>
</evidence>
<dbReference type="AlphaFoldDB" id="A0A9X2JBB9"/>